<keyword evidence="2" id="KW-1133">Transmembrane helix</keyword>
<keyword evidence="4" id="KW-1185">Reference proteome</keyword>
<organism evidence="3 4">
    <name type="scientific">Candidatus Promineifilum breve</name>
    <dbReference type="NCBI Taxonomy" id="1806508"/>
    <lineage>
        <taxon>Bacteria</taxon>
        <taxon>Bacillati</taxon>
        <taxon>Chloroflexota</taxon>
        <taxon>Ardenticatenia</taxon>
        <taxon>Candidatus Promineifilales</taxon>
        <taxon>Candidatus Promineifilaceae</taxon>
        <taxon>Candidatus Promineifilum</taxon>
    </lineage>
</organism>
<dbReference type="SUPFAM" id="SSF48452">
    <property type="entry name" value="TPR-like"/>
    <property type="match status" value="2"/>
</dbReference>
<dbReference type="InterPro" id="IPR011990">
    <property type="entry name" value="TPR-like_helical_dom_sf"/>
</dbReference>
<feature type="transmembrane region" description="Helical" evidence="2">
    <location>
        <begin position="21"/>
        <end position="41"/>
    </location>
</feature>
<keyword evidence="1" id="KW-0802">TPR repeat</keyword>
<evidence type="ECO:0000256" key="1">
    <source>
        <dbReference type="PROSITE-ProRule" id="PRU00339"/>
    </source>
</evidence>
<dbReference type="SMART" id="SM00028">
    <property type="entry name" value="TPR"/>
    <property type="match status" value="6"/>
</dbReference>
<keyword evidence="2" id="KW-0812">Transmembrane</keyword>
<dbReference type="EMBL" id="LN890655">
    <property type="protein sequence ID" value="CUS04175.2"/>
    <property type="molecule type" value="Genomic_DNA"/>
</dbReference>
<gene>
    <name evidence="3" type="ORF">CFX0092_A2297</name>
</gene>
<evidence type="ECO:0000256" key="2">
    <source>
        <dbReference type="SAM" id="Phobius"/>
    </source>
</evidence>
<protein>
    <submittedName>
        <fullName evidence="3">Uncharacterized protein</fullName>
    </submittedName>
</protein>
<dbReference type="Gene3D" id="1.25.40.10">
    <property type="entry name" value="Tetratricopeptide repeat domain"/>
    <property type="match status" value="2"/>
</dbReference>
<evidence type="ECO:0000313" key="4">
    <source>
        <dbReference type="Proteomes" id="UP000215027"/>
    </source>
</evidence>
<dbReference type="AlphaFoldDB" id="A0A160T5P1"/>
<dbReference type="InterPro" id="IPR019734">
    <property type="entry name" value="TPR_rpt"/>
</dbReference>
<dbReference type="KEGG" id="pbf:CFX0092_A2297"/>
<dbReference type="PANTHER" id="PTHR12558">
    <property type="entry name" value="CELL DIVISION CYCLE 16,23,27"/>
    <property type="match status" value="1"/>
</dbReference>
<sequence length="402" mass="43555">MREALRETDPHPAGGYLPNRWLTVALLLAALVLAGRLMGLGDALDDVLVNPPLVKAAMRVGGAPAAAGDAITSPAAPTGVQARALAQIAQATGQRATVEIWLRRALRDPQSAYLAQFELCRLYWQEGRRDKATEACRATKASAAYWLEHGYLADQHGDRAEALAYFQMAGNVEPALIAAWQHAGHALFAFERYDEAIQAYERVLALDPSPTADVVHALGQAYLSAGNPTLARDVLDRGLLIYPNQREFFLVMAETYRQEADLATADGWYGRILQRWPNDARTWAYRAEVAAAEGRWVDALTFLQEATTNQPEDVGYWQALAAAAAKAENVSVATDAHERVMALRPNDPGVWLQAGRFLAQTDQAGPARAVLAHVLVLQADNDEAAALLATLDDPTGQGQGSQ</sequence>
<reference evidence="3" key="1">
    <citation type="submission" date="2016-01" db="EMBL/GenBank/DDBJ databases">
        <authorList>
            <person name="Mcilroy J.S."/>
            <person name="Karst M S."/>
            <person name="Albertsen M."/>
        </authorList>
    </citation>
    <scope>NUCLEOTIDE SEQUENCE</scope>
    <source>
        <strain evidence="3">Cfx-K</strain>
    </source>
</reference>
<dbReference type="PROSITE" id="PS50005">
    <property type="entry name" value="TPR"/>
    <property type="match status" value="2"/>
</dbReference>
<dbReference type="Pfam" id="PF14559">
    <property type="entry name" value="TPR_19"/>
    <property type="match status" value="1"/>
</dbReference>
<dbReference type="OrthoDB" id="139805at2"/>
<dbReference type="RefSeq" id="WP_157913079.1">
    <property type="nucleotide sequence ID" value="NZ_LN890655.1"/>
</dbReference>
<proteinExistence type="predicted"/>
<feature type="repeat" description="TPR" evidence="1">
    <location>
        <begin position="177"/>
        <end position="210"/>
    </location>
</feature>
<evidence type="ECO:0000313" key="3">
    <source>
        <dbReference type="EMBL" id="CUS04175.2"/>
    </source>
</evidence>
<dbReference type="PANTHER" id="PTHR12558:SF13">
    <property type="entry name" value="CELL DIVISION CYCLE PROTEIN 27 HOMOLOG"/>
    <property type="match status" value="1"/>
</dbReference>
<dbReference type="Proteomes" id="UP000215027">
    <property type="component" value="Chromosome I"/>
</dbReference>
<accession>A0A160T5P1</accession>
<feature type="repeat" description="TPR" evidence="1">
    <location>
        <begin position="212"/>
        <end position="245"/>
    </location>
</feature>
<keyword evidence="2" id="KW-0472">Membrane</keyword>
<name>A0A160T5P1_9CHLR</name>
<dbReference type="Pfam" id="PF13432">
    <property type="entry name" value="TPR_16"/>
    <property type="match status" value="1"/>
</dbReference>
<dbReference type="PROSITE" id="PS50293">
    <property type="entry name" value="TPR_REGION"/>
    <property type="match status" value="1"/>
</dbReference>